<name>A0AAV7PXA1_PLEWA</name>
<protein>
    <submittedName>
        <fullName evidence="2">Uncharacterized protein</fullName>
    </submittedName>
</protein>
<evidence type="ECO:0000313" key="2">
    <source>
        <dbReference type="EMBL" id="KAJ1132554.1"/>
    </source>
</evidence>
<comment type="caution">
    <text evidence="2">The sequence shown here is derived from an EMBL/GenBank/DDBJ whole genome shotgun (WGS) entry which is preliminary data.</text>
</comment>
<keyword evidence="3" id="KW-1185">Reference proteome</keyword>
<sequence length="114" mass="12088">MGAMDQLRSKTKPNPQLPLTPLPTARIKPFGNGITFRVYLFTGPLLPWDDAVKCAGVDSASMIRGLLRAACRIDEQPKSMTSASGWREGAGSGPCSGKCAAMVPPAHSILTSLF</sequence>
<dbReference type="AlphaFoldDB" id="A0AAV7PXA1"/>
<dbReference type="EMBL" id="JANPWB010000011">
    <property type="protein sequence ID" value="KAJ1132554.1"/>
    <property type="molecule type" value="Genomic_DNA"/>
</dbReference>
<accession>A0AAV7PXA1</accession>
<gene>
    <name evidence="2" type="ORF">NDU88_010863</name>
</gene>
<dbReference type="Proteomes" id="UP001066276">
    <property type="component" value="Chromosome 7"/>
</dbReference>
<evidence type="ECO:0000313" key="3">
    <source>
        <dbReference type="Proteomes" id="UP001066276"/>
    </source>
</evidence>
<proteinExistence type="predicted"/>
<organism evidence="2 3">
    <name type="scientific">Pleurodeles waltl</name>
    <name type="common">Iberian ribbed newt</name>
    <dbReference type="NCBI Taxonomy" id="8319"/>
    <lineage>
        <taxon>Eukaryota</taxon>
        <taxon>Metazoa</taxon>
        <taxon>Chordata</taxon>
        <taxon>Craniata</taxon>
        <taxon>Vertebrata</taxon>
        <taxon>Euteleostomi</taxon>
        <taxon>Amphibia</taxon>
        <taxon>Batrachia</taxon>
        <taxon>Caudata</taxon>
        <taxon>Salamandroidea</taxon>
        <taxon>Salamandridae</taxon>
        <taxon>Pleurodelinae</taxon>
        <taxon>Pleurodeles</taxon>
    </lineage>
</organism>
<feature type="region of interest" description="Disordered" evidence="1">
    <location>
        <begin position="1"/>
        <end position="21"/>
    </location>
</feature>
<reference evidence="2" key="1">
    <citation type="journal article" date="2022" name="bioRxiv">
        <title>Sequencing and chromosome-scale assembly of the giantPleurodeles waltlgenome.</title>
        <authorList>
            <person name="Brown T."/>
            <person name="Elewa A."/>
            <person name="Iarovenko S."/>
            <person name="Subramanian E."/>
            <person name="Araus A.J."/>
            <person name="Petzold A."/>
            <person name="Susuki M."/>
            <person name="Suzuki K.-i.T."/>
            <person name="Hayashi T."/>
            <person name="Toyoda A."/>
            <person name="Oliveira C."/>
            <person name="Osipova E."/>
            <person name="Leigh N.D."/>
            <person name="Simon A."/>
            <person name="Yun M.H."/>
        </authorList>
    </citation>
    <scope>NUCLEOTIDE SEQUENCE</scope>
    <source>
        <strain evidence="2">20211129_DDA</strain>
        <tissue evidence="2">Liver</tissue>
    </source>
</reference>
<evidence type="ECO:0000256" key="1">
    <source>
        <dbReference type="SAM" id="MobiDB-lite"/>
    </source>
</evidence>